<proteinExistence type="predicted"/>
<protein>
    <submittedName>
        <fullName evidence="1">Uncharacterized protein</fullName>
    </submittedName>
</protein>
<dbReference type="Proteomes" id="UP001151760">
    <property type="component" value="Unassembled WGS sequence"/>
</dbReference>
<name>A0ABQ5ICD2_9ASTR</name>
<keyword evidence="2" id="KW-1185">Reference proteome</keyword>
<sequence length="102" mass="11529">MQRRPALAIGTPSLSFECIPIVLSRCKRARFRHRARIGMKDEAKNVPHLRGQKLSRQAKINLDYRPVSPEPASGSLLAKRMLVSLSHDQTNGVKDQKEERGK</sequence>
<organism evidence="1 2">
    <name type="scientific">Tanacetum coccineum</name>
    <dbReference type="NCBI Taxonomy" id="301880"/>
    <lineage>
        <taxon>Eukaryota</taxon>
        <taxon>Viridiplantae</taxon>
        <taxon>Streptophyta</taxon>
        <taxon>Embryophyta</taxon>
        <taxon>Tracheophyta</taxon>
        <taxon>Spermatophyta</taxon>
        <taxon>Magnoliopsida</taxon>
        <taxon>eudicotyledons</taxon>
        <taxon>Gunneridae</taxon>
        <taxon>Pentapetalae</taxon>
        <taxon>asterids</taxon>
        <taxon>campanulids</taxon>
        <taxon>Asterales</taxon>
        <taxon>Asteraceae</taxon>
        <taxon>Asteroideae</taxon>
        <taxon>Anthemideae</taxon>
        <taxon>Anthemidinae</taxon>
        <taxon>Tanacetum</taxon>
    </lineage>
</organism>
<gene>
    <name evidence="1" type="ORF">Tco_1093319</name>
</gene>
<dbReference type="EMBL" id="BQNB010020615">
    <property type="protein sequence ID" value="GJT97801.1"/>
    <property type="molecule type" value="Genomic_DNA"/>
</dbReference>
<accession>A0ABQ5ICD2</accession>
<evidence type="ECO:0000313" key="1">
    <source>
        <dbReference type="EMBL" id="GJT97801.1"/>
    </source>
</evidence>
<reference evidence="1" key="1">
    <citation type="journal article" date="2022" name="Int. J. Mol. Sci.">
        <title>Draft Genome of Tanacetum Coccineum: Genomic Comparison of Closely Related Tanacetum-Family Plants.</title>
        <authorList>
            <person name="Yamashiro T."/>
            <person name="Shiraishi A."/>
            <person name="Nakayama K."/>
            <person name="Satake H."/>
        </authorList>
    </citation>
    <scope>NUCLEOTIDE SEQUENCE</scope>
</reference>
<evidence type="ECO:0000313" key="2">
    <source>
        <dbReference type="Proteomes" id="UP001151760"/>
    </source>
</evidence>
<comment type="caution">
    <text evidence="1">The sequence shown here is derived from an EMBL/GenBank/DDBJ whole genome shotgun (WGS) entry which is preliminary data.</text>
</comment>
<reference evidence="1" key="2">
    <citation type="submission" date="2022-01" db="EMBL/GenBank/DDBJ databases">
        <authorList>
            <person name="Yamashiro T."/>
            <person name="Shiraishi A."/>
            <person name="Satake H."/>
            <person name="Nakayama K."/>
        </authorList>
    </citation>
    <scope>NUCLEOTIDE SEQUENCE</scope>
</reference>